<reference evidence="1 2" key="1">
    <citation type="submission" date="2020-08" db="EMBL/GenBank/DDBJ databases">
        <title>Genomic Encyclopedia of Type Strains, Phase III (KMG-III): the genomes of soil and plant-associated and newly described type strains.</title>
        <authorList>
            <person name="Whitman W."/>
        </authorList>
    </citation>
    <scope>NUCLEOTIDE SEQUENCE [LARGE SCALE GENOMIC DNA]</scope>
    <source>
        <strain evidence="1 2">CECT 3266</strain>
    </source>
</reference>
<keyword evidence="2" id="KW-1185">Reference proteome</keyword>
<dbReference type="RefSeq" id="WP_184349338.1">
    <property type="nucleotide sequence ID" value="NZ_JACHJH010000003.1"/>
</dbReference>
<gene>
    <name evidence="1" type="ORF">FHS39_002529</name>
</gene>
<evidence type="ECO:0000313" key="2">
    <source>
        <dbReference type="Proteomes" id="UP000556084"/>
    </source>
</evidence>
<dbReference type="AlphaFoldDB" id="A0A7W7LNH3"/>
<organism evidence="1 2">
    <name type="scientific">Streptomyces olivoverticillatus</name>
    <dbReference type="NCBI Taxonomy" id="66427"/>
    <lineage>
        <taxon>Bacteria</taxon>
        <taxon>Bacillati</taxon>
        <taxon>Actinomycetota</taxon>
        <taxon>Actinomycetes</taxon>
        <taxon>Kitasatosporales</taxon>
        <taxon>Streptomycetaceae</taxon>
        <taxon>Streptomyces</taxon>
    </lineage>
</organism>
<accession>A0A7W7LNH3</accession>
<evidence type="ECO:0000313" key="1">
    <source>
        <dbReference type="EMBL" id="MBB4893498.1"/>
    </source>
</evidence>
<dbReference type="Proteomes" id="UP000556084">
    <property type="component" value="Unassembled WGS sequence"/>
</dbReference>
<protein>
    <submittedName>
        <fullName evidence="1">Uncharacterized protein</fullName>
    </submittedName>
</protein>
<sequence>MNTLAAGMALGVISTSAVILATRFALAQVHRRPPLPRRIADARARVSGRGSAPEDRFLLGQEPLDDIAIADHAAIGIQDITAYLQRKEEER</sequence>
<name>A0A7W7LNH3_9ACTN</name>
<dbReference type="EMBL" id="JACHJH010000003">
    <property type="protein sequence ID" value="MBB4893498.1"/>
    <property type="molecule type" value="Genomic_DNA"/>
</dbReference>
<proteinExistence type="predicted"/>
<comment type="caution">
    <text evidence="1">The sequence shown here is derived from an EMBL/GenBank/DDBJ whole genome shotgun (WGS) entry which is preliminary data.</text>
</comment>